<dbReference type="RefSeq" id="WP_162645596.1">
    <property type="nucleotide sequence ID" value="NZ_CP048287.1"/>
</dbReference>
<geneLocation type="plasmid" evidence="3 4">
    <name>unnamed1</name>
</geneLocation>
<feature type="region of interest" description="Disordered" evidence="2">
    <location>
        <begin position="205"/>
        <end position="227"/>
    </location>
</feature>
<dbReference type="AlphaFoldDB" id="A0A6C0PA09"/>
<dbReference type="EMBL" id="CP048287">
    <property type="protein sequence ID" value="QHW35450.1"/>
    <property type="molecule type" value="Genomic_DNA"/>
</dbReference>
<gene>
    <name evidence="3" type="ORF">GZH47_31625</name>
</gene>
<evidence type="ECO:0000256" key="1">
    <source>
        <dbReference type="SAM" id="Coils"/>
    </source>
</evidence>
<protein>
    <submittedName>
        <fullName evidence="3">Uncharacterized protein</fullName>
    </submittedName>
</protein>
<feature type="compositionally biased region" description="Polar residues" evidence="2">
    <location>
        <begin position="205"/>
        <end position="220"/>
    </location>
</feature>
<organism evidence="3 4">
    <name type="scientific">Paenibacillus rhizovicinus</name>
    <dbReference type="NCBI Taxonomy" id="2704463"/>
    <lineage>
        <taxon>Bacteria</taxon>
        <taxon>Bacillati</taxon>
        <taxon>Bacillota</taxon>
        <taxon>Bacilli</taxon>
        <taxon>Bacillales</taxon>
        <taxon>Paenibacillaceae</taxon>
        <taxon>Paenibacillus</taxon>
    </lineage>
</organism>
<dbReference type="KEGG" id="prz:GZH47_31625"/>
<feature type="coiled-coil region" evidence="1">
    <location>
        <begin position="34"/>
        <end position="96"/>
    </location>
</feature>
<accession>A0A6C0PA09</accession>
<keyword evidence="4" id="KW-1185">Reference proteome</keyword>
<name>A0A6C0PA09_9BACL</name>
<keyword evidence="3" id="KW-0614">Plasmid</keyword>
<feature type="compositionally biased region" description="Basic and acidic residues" evidence="2">
    <location>
        <begin position="1"/>
        <end position="21"/>
    </location>
</feature>
<dbReference type="Proteomes" id="UP000479114">
    <property type="component" value="Plasmid unnamed1"/>
</dbReference>
<evidence type="ECO:0000256" key="2">
    <source>
        <dbReference type="SAM" id="MobiDB-lite"/>
    </source>
</evidence>
<proteinExistence type="predicted"/>
<evidence type="ECO:0000313" key="3">
    <source>
        <dbReference type="EMBL" id="QHW35450.1"/>
    </source>
</evidence>
<keyword evidence="1" id="KW-0175">Coiled coil</keyword>
<feature type="region of interest" description="Disordered" evidence="2">
    <location>
        <begin position="1"/>
        <end position="23"/>
    </location>
</feature>
<reference evidence="3 4" key="1">
    <citation type="submission" date="2020-02" db="EMBL/GenBank/DDBJ databases">
        <title>Paenibacillus sp. nov., isolated from rhizosphere soil of tomato.</title>
        <authorList>
            <person name="Weon H.-Y."/>
            <person name="Lee S.A."/>
        </authorList>
    </citation>
    <scope>NUCLEOTIDE SEQUENCE [LARGE SCALE GENOMIC DNA]</scope>
    <source>
        <strain evidence="3 4">14171R-81</strain>
        <plasmid evidence="3 4">unnamed1</plasmid>
    </source>
</reference>
<sequence length="227" mass="25578">MIQTEHSRRMDLEQQHSEKMEQASGEVFSALAELKSLKESLDLRNEENAELLESRDSLNVAIKQLEALRKKDEELAESYKRQISELSKIVAEQKEAADKAIELEAATNRLSKQTEHLAFELSEARESLEKVADKHATDVKRLEASYIERSQVAETRAQLAQGQAVLEMEIRLRAEKAASDTANNETIRKLYEQLDALRQQLSDAKSSSIRVSEAGSPSHSEQNDGTK</sequence>
<evidence type="ECO:0000313" key="4">
    <source>
        <dbReference type="Proteomes" id="UP000479114"/>
    </source>
</evidence>